<dbReference type="AlphaFoldDB" id="A0A834T3W2"/>
<proteinExistence type="predicted"/>
<dbReference type="CDD" id="cd06222">
    <property type="entry name" value="RNase_H_like"/>
    <property type="match status" value="1"/>
</dbReference>
<dbReference type="InterPro" id="IPR044730">
    <property type="entry name" value="RNase_H-like_dom_plant"/>
</dbReference>
<dbReference type="GO" id="GO:0003964">
    <property type="term" value="F:RNA-directed DNA polymerase activity"/>
    <property type="evidence" value="ECO:0007669"/>
    <property type="project" value="UniProtKB-KW"/>
</dbReference>
<name>A0A834T3W2_9FABA</name>
<dbReference type="SUPFAM" id="SSF53098">
    <property type="entry name" value="Ribonuclease H-like"/>
    <property type="match status" value="1"/>
</dbReference>
<dbReference type="PANTHER" id="PTHR47723">
    <property type="entry name" value="OS05G0353850 PROTEIN"/>
    <property type="match status" value="1"/>
</dbReference>
<evidence type="ECO:0000256" key="1">
    <source>
        <dbReference type="SAM" id="SignalP"/>
    </source>
</evidence>
<feature type="signal peptide" evidence="1">
    <location>
        <begin position="1"/>
        <end position="16"/>
    </location>
</feature>
<evidence type="ECO:0000313" key="2">
    <source>
        <dbReference type="EMBL" id="KAF7814751.1"/>
    </source>
</evidence>
<protein>
    <submittedName>
        <fullName evidence="2">Reverse transcriptase</fullName>
    </submittedName>
</protein>
<accession>A0A834T3W2</accession>
<dbReference type="GO" id="GO:0003676">
    <property type="term" value="F:nucleic acid binding"/>
    <property type="evidence" value="ECO:0007669"/>
    <property type="project" value="InterPro"/>
</dbReference>
<evidence type="ECO:0000313" key="3">
    <source>
        <dbReference type="Proteomes" id="UP000634136"/>
    </source>
</evidence>
<sequence length="182" mass="19941">MTLFLITLLLPPGIIAKCIASAAEFFHVASEISFPSLDQPVILNVNWNPPTVGWWKLNSDGACSGNLSPFAIGGIIRDHLGNWVKGFSGYVGHGTALKAELWAIVSVSHTFREGNQCADLLARLSLLKQEDFVVYQNIPPFLKLYFLADLHGVTFERITSSSNSSNSFSSVCNVNSLYSFRS</sequence>
<dbReference type="Proteomes" id="UP000634136">
    <property type="component" value="Unassembled WGS sequence"/>
</dbReference>
<keyword evidence="3" id="KW-1185">Reference proteome</keyword>
<dbReference type="InterPro" id="IPR036397">
    <property type="entry name" value="RNaseH_sf"/>
</dbReference>
<keyword evidence="2" id="KW-0808">Transferase</keyword>
<keyword evidence="2" id="KW-0695">RNA-directed DNA polymerase</keyword>
<organism evidence="2 3">
    <name type="scientific">Senna tora</name>
    <dbReference type="NCBI Taxonomy" id="362788"/>
    <lineage>
        <taxon>Eukaryota</taxon>
        <taxon>Viridiplantae</taxon>
        <taxon>Streptophyta</taxon>
        <taxon>Embryophyta</taxon>
        <taxon>Tracheophyta</taxon>
        <taxon>Spermatophyta</taxon>
        <taxon>Magnoliopsida</taxon>
        <taxon>eudicotyledons</taxon>
        <taxon>Gunneridae</taxon>
        <taxon>Pentapetalae</taxon>
        <taxon>rosids</taxon>
        <taxon>fabids</taxon>
        <taxon>Fabales</taxon>
        <taxon>Fabaceae</taxon>
        <taxon>Caesalpinioideae</taxon>
        <taxon>Cassia clade</taxon>
        <taxon>Senna</taxon>
    </lineage>
</organism>
<keyword evidence="2" id="KW-0548">Nucleotidyltransferase</keyword>
<comment type="caution">
    <text evidence="2">The sequence shown here is derived from an EMBL/GenBank/DDBJ whole genome shotgun (WGS) entry which is preliminary data.</text>
</comment>
<dbReference type="OrthoDB" id="1748424at2759"/>
<dbReference type="PANTHER" id="PTHR47723:SF19">
    <property type="entry name" value="POLYNUCLEOTIDYL TRANSFERASE, RIBONUCLEASE H-LIKE SUPERFAMILY PROTEIN"/>
    <property type="match status" value="1"/>
</dbReference>
<gene>
    <name evidence="2" type="ORF">G2W53_028720</name>
</gene>
<dbReference type="InterPro" id="IPR012337">
    <property type="entry name" value="RNaseH-like_sf"/>
</dbReference>
<dbReference type="InterPro" id="IPR053151">
    <property type="entry name" value="RNase_H-like"/>
</dbReference>
<keyword evidence="1" id="KW-0732">Signal</keyword>
<dbReference type="EMBL" id="JAAIUW010000009">
    <property type="protein sequence ID" value="KAF7814751.1"/>
    <property type="molecule type" value="Genomic_DNA"/>
</dbReference>
<feature type="chain" id="PRO_5032822408" evidence="1">
    <location>
        <begin position="17"/>
        <end position="182"/>
    </location>
</feature>
<dbReference type="Gene3D" id="3.30.420.10">
    <property type="entry name" value="Ribonuclease H-like superfamily/Ribonuclease H"/>
    <property type="match status" value="1"/>
</dbReference>
<reference evidence="2" key="1">
    <citation type="submission" date="2020-09" db="EMBL/GenBank/DDBJ databases">
        <title>Genome-Enabled Discovery of Anthraquinone Biosynthesis in Senna tora.</title>
        <authorList>
            <person name="Kang S.-H."/>
            <person name="Pandey R.P."/>
            <person name="Lee C.-M."/>
            <person name="Sim J.-S."/>
            <person name="Jeong J.-T."/>
            <person name="Choi B.-S."/>
            <person name="Jung M."/>
            <person name="Ginzburg D."/>
            <person name="Zhao K."/>
            <person name="Won S.Y."/>
            <person name="Oh T.-J."/>
            <person name="Yu Y."/>
            <person name="Kim N.-H."/>
            <person name="Lee O.R."/>
            <person name="Lee T.-H."/>
            <person name="Bashyal P."/>
            <person name="Kim T.-S."/>
            <person name="Lee W.-H."/>
            <person name="Kawkins C."/>
            <person name="Kim C.-K."/>
            <person name="Kim J.S."/>
            <person name="Ahn B.O."/>
            <person name="Rhee S.Y."/>
            <person name="Sohng J.K."/>
        </authorList>
    </citation>
    <scope>NUCLEOTIDE SEQUENCE</scope>
    <source>
        <tissue evidence="2">Leaf</tissue>
    </source>
</reference>